<dbReference type="OrthoDB" id="9806388at2"/>
<dbReference type="InterPro" id="IPR050659">
    <property type="entry name" value="Peptidase_M24B"/>
</dbReference>
<evidence type="ECO:0000259" key="2">
    <source>
        <dbReference type="Pfam" id="PF01321"/>
    </source>
</evidence>
<dbReference type="Gene3D" id="3.90.230.10">
    <property type="entry name" value="Creatinase/methionine aminopeptidase superfamily"/>
    <property type="match status" value="1"/>
</dbReference>
<dbReference type="InterPro" id="IPR001714">
    <property type="entry name" value="Pept_M24_MAP"/>
</dbReference>
<dbReference type="eggNOG" id="COG0006">
    <property type="taxonomic scope" value="Bacteria"/>
</dbReference>
<evidence type="ECO:0000313" key="3">
    <source>
        <dbReference type="EMBL" id="KRT34724.1"/>
    </source>
</evidence>
<dbReference type="InterPro" id="IPR036005">
    <property type="entry name" value="Creatinase/aminopeptidase-like"/>
</dbReference>
<evidence type="ECO:0000313" key="4">
    <source>
        <dbReference type="Proteomes" id="UP000005273"/>
    </source>
</evidence>
<dbReference type="PANTHER" id="PTHR46112">
    <property type="entry name" value="AMINOPEPTIDASE"/>
    <property type="match status" value="1"/>
</dbReference>
<name>A0A0T5X980_9BACT</name>
<reference evidence="4" key="1">
    <citation type="submission" date="2012-09" db="EMBL/GenBank/DDBJ databases">
        <authorList>
            <person name="Weinstock G."/>
            <person name="Sodergren E."/>
            <person name="Clifton S."/>
            <person name="Fulton L."/>
            <person name="Fulton B."/>
            <person name="Courtney L."/>
            <person name="Fronick C."/>
            <person name="Harrison M."/>
            <person name="Strong C."/>
            <person name="Farmer C."/>
            <person name="Delehaunty K."/>
            <person name="Markovic C."/>
            <person name="Hall O."/>
            <person name="Minx P."/>
            <person name="Tomlinson C."/>
            <person name="Mitreva M."/>
            <person name="Nelson J."/>
            <person name="Hou S."/>
            <person name="Wollam A."/>
            <person name="Pepin K.H."/>
            <person name="Johnson M."/>
            <person name="Bhonagiri V."/>
            <person name="Nash W.E."/>
            <person name="Suruliraj S."/>
            <person name="Warren W."/>
            <person name="Chinwalla A."/>
            <person name="Mardis E.R."/>
            <person name="Wilson R.K."/>
        </authorList>
    </citation>
    <scope>NUCLEOTIDE SEQUENCE [LARGE SCALE GENOMIC DNA]</scope>
    <source>
        <strain evidence="4">OS1</strain>
    </source>
</reference>
<keyword evidence="4" id="KW-1185">Reference proteome</keyword>
<feature type="domain" description="Peptidase M24" evidence="1">
    <location>
        <begin position="146"/>
        <end position="349"/>
    </location>
</feature>
<dbReference type="InterPro" id="IPR000587">
    <property type="entry name" value="Creatinase_N"/>
</dbReference>
<dbReference type="Pfam" id="PF01321">
    <property type="entry name" value="Creatinase_N"/>
    <property type="match status" value="1"/>
</dbReference>
<protein>
    <submittedName>
        <fullName evidence="3">Putative Xaa-Pro dipeptidase</fullName>
    </submittedName>
</protein>
<dbReference type="Proteomes" id="UP000005273">
    <property type="component" value="Unassembled WGS sequence"/>
</dbReference>
<dbReference type="InterPro" id="IPR000994">
    <property type="entry name" value="Pept_M24"/>
</dbReference>
<dbReference type="Pfam" id="PF00557">
    <property type="entry name" value="Peptidase_M24"/>
    <property type="match status" value="1"/>
</dbReference>
<dbReference type="SUPFAM" id="SSF53092">
    <property type="entry name" value="Creatinase/prolidase N-terminal domain"/>
    <property type="match status" value="1"/>
</dbReference>
<dbReference type="GO" id="GO:0004177">
    <property type="term" value="F:aminopeptidase activity"/>
    <property type="evidence" value="ECO:0007669"/>
    <property type="project" value="UniProtKB-ARBA"/>
</dbReference>
<dbReference type="STRING" id="592015.HMPREF1705_03967"/>
<organism evidence="3 4">
    <name type="scientific">Acetomicrobium hydrogeniformans ATCC BAA-1850</name>
    <dbReference type="NCBI Taxonomy" id="592015"/>
    <lineage>
        <taxon>Bacteria</taxon>
        <taxon>Thermotogati</taxon>
        <taxon>Synergistota</taxon>
        <taxon>Synergistia</taxon>
        <taxon>Synergistales</taxon>
        <taxon>Acetomicrobiaceae</taxon>
        <taxon>Acetomicrobium</taxon>
    </lineage>
</organism>
<dbReference type="SUPFAM" id="SSF55920">
    <property type="entry name" value="Creatinase/aminopeptidase"/>
    <property type="match status" value="1"/>
</dbReference>
<accession>A0A0T5X980</accession>
<evidence type="ECO:0000259" key="1">
    <source>
        <dbReference type="Pfam" id="PF00557"/>
    </source>
</evidence>
<dbReference type="RefSeq" id="WP_009200401.1">
    <property type="nucleotide sequence ID" value="NZ_ACJX03000001.1"/>
</dbReference>
<proteinExistence type="predicted"/>
<dbReference type="GO" id="GO:0008235">
    <property type="term" value="F:metalloexopeptidase activity"/>
    <property type="evidence" value="ECO:0007669"/>
    <property type="project" value="UniProtKB-ARBA"/>
</dbReference>
<dbReference type="Gene3D" id="3.40.350.10">
    <property type="entry name" value="Creatinase/prolidase N-terminal domain"/>
    <property type="match status" value="1"/>
</dbReference>
<dbReference type="PRINTS" id="PR00599">
    <property type="entry name" value="MAPEPTIDASE"/>
</dbReference>
<dbReference type="AlphaFoldDB" id="A0A0T5X980"/>
<sequence length="365" mass="40880">MLDKRKIREISEDLQKRGIDAFLLGPGDDLEYLCGLKTGECERFKGLFILADGSYFCITPHLYLEEFEAAFGSEAPIYVWNDKDWFYPVLAKAMNDFNLNDKKLAVNFGVRAVDAIEISDRQGVKLLNGWHFLERMRIIKSPSEIEKLERATQISDAAFRELLGFIRPGLTEGEIKKKLIELFEEHGADGPAFDVIVARKENASKPHYNGTKGVIEERDLVLIDFGCRYESYCSDTTRTIFVGDPSDEEKNLYEVVLNAQEAGEAAVRPGVLAEEVDRAARSVIEDAGYGEYFNTRLGHGIGVAIHEAPYIMEGNKTPLEPGMTFSIEPGIYIPGKIGIRIENIVVVTDDGCRSLCKLPKDIIVI</sequence>
<dbReference type="PANTHER" id="PTHR46112:SF3">
    <property type="entry name" value="AMINOPEPTIDASE YPDF"/>
    <property type="match status" value="1"/>
</dbReference>
<gene>
    <name evidence="3" type="ORF">HMPREF1705_03967</name>
</gene>
<dbReference type="InterPro" id="IPR029149">
    <property type="entry name" value="Creatin/AminoP/Spt16_N"/>
</dbReference>
<dbReference type="EMBL" id="ACJX03000001">
    <property type="protein sequence ID" value="KRT34724.1"/>
    <property type="molecule type" value="Genomic_DNA"/>
</dbReference>
<comment type="caution">
    <text evidence="3">The sequence shown here is derived from an EMBL/GenBank/DDBJ whole genome shotgun (WGS) entry which is preliminary data.</text>
</comment>
<feature type="domain" description="Creatinase N-terminal" evidence="2">
    <location>
        <begin position="8"/>
        <end position="138"/>
    </location>
</feature>
<dbReference type="CDD" id="cd01092">
    <property type="entry name" value="APP-like"/>
    <property type="match status" value="1"/>
</dbReference>